<dbReference type="EMBL" id="UZAE01014508">
    <property type="protein sequence ID" value="VDO13638.1"/>
    <property type="molecule type" value="Genomic_DNA"/>
</dbReference>
<reference evidence="2 3" key="2">
    <citation type="submission" date="2018-11" db="EMBL/GenBank/DDBJ databases">
        <authorList>
            <consortium name="Pathogen Informatics"/>
        </authorList>
    </citation>
    <scope>NUCLEOTIDE SEQUENCE [LARGE SCALE GENOMIC DNA]</scope>
</reference>
<proteinExistence type="predicted"/>
<evidence type="ECO:0000256" key="1">
    <source>
        <dbReference type="SAM" id="MobiDB-lite"/>
    </source>
</evidence>
<organism evidence="4">
    <name type="scientific">Rodentolepis nana</name>
    <name type="common">Dwarf tapeworm</name>
    <name type="synonym">Hymenolepis nana</name>
    <dbReference type="NCBI Taxonomy" id="102285"/>
    <lineage>
        <taxon>Eukaryota</taxon>
        <taxon>Metazoa</taxon>
        <taxon>Spiralia</taxon>
        <taxon>Lophotrochozoa</taxon>
        <taxon>Platyhelminthes</taxon>
        <taxon>Cestoda</taxon>
        <taxon>Eucestoda</taxon>
        <taxon>Cyclophyllidea</taxon>
        <taxon>Hymenolepididae</taxon>
        <taxon>Rodentolepis</taxon>
    </lineage>
</organism>
<reference evidence="4" key="1">
    <citation type="submission" date="2017-02" db="UniProtKB">
        <authorList>
            <consortium name="WormBaseParasite"/>
        </authorList>
    </citation>
    <scope>IDENTIFICATION</scope>
</reference>
<protein>
    <submittedName>
        <fullName evidence="2 4">Uncharacterized protein</fullName>
    </submittedName>
</protein>
<name>A0A0R3TXQ6_RODNA</name>
<dbReference type="STRING" id="102285.A0A0R3TXQ6"/>
<evidence type="ECO:0000313" key="2">
    <source>
        <dbReference type="EMBL" id="VDO13638.1"/>
    </source>
</evidence>
<dbReference type="OrthoDB" id="2133778at2759"/>
<dbReference type="WBParaSite" id="HNAJ_0001265101-mRNA-1">
    <property type="protein sequence ID" value="HNAJ_0001265101-mRNA-1"/>
    <property type="gene ID" value="HNAJ_0001265101"/>
</dbReference>
<gene>
    <name evidence="2" type="ORF">HNAJ_LOCUS12629</name>
</gene>
<feature type="region of interest" description="Disordered" evidence="1">
    <location>
        <begin position="161"/>
        <end position="198"/>
    </location>
</feature>
<keyword evidence="3" id="KW-1185">Reference proteome</keyword>
<dbReference type="AlphaFoldDB" id="A0A0R3TXQ6"/>
<evidence type="ECO:0000313" key="3">
    <source>
        <dbReference type="Proteomes" id="UP000278807"/>
    </source>
</evidence>
<dbReference type="Proteomes" id="UP000278807">
    <property type="component" value="Unassembled WGS sequence"/>
</dbReference>
<feature type="compositionally biased region" description="Low complexity" evidence="1">
    <location>
        <begin position="173"/>
        <end position="197"/>
    </location>
</feature>
<evidence type="ECO:0000313" key="4">
    <source>
        <dbReference type="WBParaSite" id="HNAJ_0001265101-mRNA-1"/>
    </source>
</evidence>
<accession>A0A0R3TXQ6</accession>
<sequence>MFFGVCICIWRLTRETETGVFIAVEFLDHSFNFGQGILIFSVFGFDADLIINPLINCISTLRFWVSANLSWPSLRLAHRLREEEVEQFVATQLPVCMQQICTTLCLSGRTLESVFNFGDFHHWVSQKSAAEGRHQSREDTASLLMALTTGNLVRRLTGNSAGTRDVEHGESASPTLSTSPPPSSRRQSPLSPSDDSPILYQYLGSS</sequence>